<dbReference type="KEGG" id="aqu:100637428"/>
<dbReference type="PANTHER" id="PTHR11480">
    <property type="entry name" value="SAPOSIN-RELATED"/>
    <property type="match status" value="1"/>
</dbReference>
<dbReference type="InterPro" id="IPR007856">
    <property type="entry name" value="SapB_1"/>
</dbReference>
<feature type="domain" description="Saposin B-type" evidence="8">
    <location>
        <begin position="650"/>
        <end position="731"/>
    </location>
</feature>
<feature type="domain" description="Saposin B-type" evidence="8">
    <location>
        <begin position="1082"/>
        <end position="1158"/>
    </location>
</feature>
<dbReference type="InterPro" id="IPR003119">
    <property type="entry name" value="SAP_A"/>
</dbReference>
<dbReference type="InterPro" id="IPR051428">
    <property type="entry name" value="Sphingo_Act-Surfact_Prot"/>
</dbReference>
<dbReference type="Pfam" id="PF05184">
    <property type="entry name" value="SapB_1"/>
    <property type="match status" value="7"/>
</dbReference>
<feature type="domain" description="Saposin B-type" evidence="8">
    <location>
        <begin position="366"/>
        <end position="449"/>
    </location>
</feature>
<dbReference type="GO" id="GO:0006629">
    <property type="term" value="P:lipid metabolic process"/>
    <property type="evidence" value="ECO:0007669"/>
    <property type="project" value="InterPro"/>
</dbReference>
<evidence type="ECO:0000313" key="11">
    <source>
        <dbReference type="Proteomes" id="UP000007879"/>
    </source>
</evidence>
<dbReference type="Pfam" id="PF02199">
    <property type="entry name" value="SapA"/>
    <property type="match status" value="1"/>
</dbReference>
<dbReference type="SMART" id="SM00162">
    <property type="entry name" value="SAPA"/>
    <property type="match status" value="1"/>
</dbReference>
<evidence type="ECO:0008006" key="12">
    <source>
        <dbReference type="Google" id="ProtNLM"/>
    </source>
</evidence>
<evidence type="ECO:0000256" key="2">
    <source>
        <dbReference type="ARBA" id="ARBA00022525"/>
    </source>
</evidence>
<keyword evidence="5" id="KW-1015">Disulfide bond</keyword>
<keyword evidence="2" id="KW-0964">Secreted</keyword>
<feature type="domain" description="Saposin B-type" evidence="8">
    <location>
        <begin position="994"/>
        <end position="1075"/>
    </location>
</feature>
<feature type="domain" description="Saposin B-type" evidence="8">
    <location>
        <begin position="268"/>
        <end position="348"/>
    </location>
</feature>
<dbReference type="SMART" id="SM00741">
    <property type="entry name" value="SapB"/>
    <property type="match status" value="12"/>
</dbReference>
<feature type="domain" description="Saposin B-type" evidence="8">
    <location>
        <begin position="458"/>
        <end position="543"/>
    </location>
</feature>
<dbReference type="GeneID" id="100637428"/>
<feature type="domain" description="Saposin B-type" evidence="8">
    <location>
        <begin position="830"/>
        <end position="911"/>
    </location>
</feature>
<keyword evidence="6" id="KW-0325">Glycoprotein</keyword>
<dbReference type="InterPro" id="IPR008139">
    <property type="entry name" value="SaposinB_dom"/>
</dbReference>
<evidence type="ECO:0000256" key="6">
    <source>
        <dbReference type="ARBA" id="ARBA00023180"/>
    </source>
</evidence>
<dbReference type="Pfam" id="PF03489">
    <property type="entry name" value="SapB_2"/>
    <property type="match status" value="9"/>
</dbReference>
<feature type="domain" description="Saposin B-type" evidence="8">
    <location>
        <begin position="740"/>
        <end position="820"/>
    </location>
</feature>
<keyword evidence="4" id="KW-0677">Repeat</keyword>
<dbReference type="GO" id="GO:0005737">
    <property type="term" value="C:cytoplasm"/>
    <property type="evidence" value="ECO:0007669"/>
    <property type="project" value="UniProtKB-ARBA"/>
</dbReference>
<dbReference type="AlphaFoldDB" id="A0AAN0JJ81"/>
<evidence type="ECO:0000259" key="8">
    <source>
        <dbReference type="PROSITE" id="PS50015"/>
    </source>
</evidence>
<feature type="domain" description="Saposin B-type" evidence="8">
    <location>
        <begin position="86"/>
        <end position="166"/>
    </location>
</feature>
<dbReference type="Gene3D" id="1.10.225.10">
    <property type="entry name" value="Saposin-like"/>
    <property type="match status" value="12"/>
</dbReference>
<reference evidence="11" key="1">
    <citation type="journal article" date="2010" name="Nature">
        <title>The Amphimedon queenslandica genome and the evolution of animal complexity.</title>
        <authorList>
            <person name="Srivastava M."/>
            <person name="Simakov O."/>
            <person name="Chapman J."/>
            <person name="Fahey B."/>
            <person name="Gauthier M.E."/>
            <person name="Mitros T."/>
            <person name="Richards G.S."/>
            <person name="Conaco C."/>
            <person name="Dacre M."/>
            <person name="Hellsten U."/>
            <person name="Larroux C."/>
            <person name="Putnam N.H."/>
            <person name="Stanke M."/>
            <person name="Adamska M."/>
            <person name="Darling A."/>
            <person name="Degnan S.M."/>
            <person name="Oakley T.H."/>
            <person name="Plachetzki D.C."/>
            <person name="Zhai Y."/>
            <person name="Adamski M."/>
            <person name="Calcino A."/>
            <person name="Cummins S.F."/>
            <person name="Goodstein D.M."/>
            <person name="Harris C."/>
            <person name="Jackson D.J."/>
            <person name="Leys S.P."/>
            <person name="Shu S."/>
            <person name="Woodcroft B.J."/>
            <person name="Vervoort M."/>
            <person name="Kosik K.S."/>
            <person name="Manning G."/>
            <person name="Degnan B.M."/>
            <person name="Rokhsar D.S."/>
        </authorList>
    </citation>
    <scope>NUCLEOTIDE SEQUENCE [LARGE SCALE GENOMIC DNA]</scope>
</reference>
<dbReference type="GO" id="GO:0005576">
    <property type="term" value="C:extracellular region"/>
    <property type="evidence" value="ECO:0007669"/>
    <property type="project" value="UniProtKB-SubCell"/>
</dbReference>
<feature type="domain" description="Saposin A-type" evidence="9">
    <location>
        <begin position="17"/>
        <end position="57"/>
    </location>
</feature>
<sequence>MKVFCVLLAATLLAGVSSVAVDNCSWGPSYWCLSRENANKCQQVKYCKDKVWTDKIGSAILVHGAPVGNQKKLIDLYKTTVSSPKNEIECEACKLVVGYVDQQLEKNATEQEAKDAVEKLCDLTGSLSSECKSLIDSNFDQIWQLLVNNADPDTVCSMISLCSSKKVLAATPAAVSSSPKNEIECEACKIVVGYVDQQLKKSATEQEAKDAVEKLCDLAGSLSSECKTLIDSYFDQIWQLLVNNADPDTVCSTISLCSSKKVLSLSASGFECEACKIVVGFLDQLLAKNTTEEDAKSAVEDFCKLLGSLESECKTLIDDNFDTIWRLVVNQASPDDICSEVGACSSKSQKTVQLTAALEATPTLSSSIKCDVCEVIAKQVIAVLKKQSTKDDAKAAMYKMCKDVLKPITTECDSFVNSHFNQIWDAITKGTSSPAAFCDQFMSGCTEASGRSRRGIISKYKCEICKGTVKLLLKEFADPTTITNKLTAAVDPYCDHLPSAEEKQQCKSLVNATISVIVADALKSSALSPESLCEGINYCPPTEVAVTKTKRSVEFKEDKCEICEKVVEVVENSATEEIAKEALSTLCKALGPADIICTFIVDKYFDEIWNYVENKLGNASVICHKLDLCSSVRRQFMILSVKASPRPPLKQSACDICKLLLAYLKTTVDSNSTEQEVKQELEHLCSLLPSTISGQCTTLVDSYFDQIWKLIKEEVDSGQICQMIGLCNTTAVLQKKPVKNDAACDVCKIIAGYIKTEMDKNGTKEEVRADLMKFCDQFEYYHYECVQTVNKDYDTIWDLVKDDVDNGYLCNQIDLCPGPNKTKRSVKKPEDATCDECKLIMQYIDTFLKANGSQAEIKEYLDDFCNLLGQAKAECTQLVDQYLPFIWILLETELKNTTEICQLLDLCPKMRKLVKSPSASKCEICEDVMTGLKDVLPLTSKLTVDGLKDACKLFPSDVASECSDIVVEYGPEIIKLLDDAINPQAICKSIMKPQDLDCDHCKLFIKDLDAFLKANKTEGEVKELIDQFCTFLGVFKPDCIGIVGDYFPKIWELLESDFSNSTEICQLLGWCPRMRMLLKSPSASKCEICEDVMTGLKDVLPLTSKLTVDGLKDACKLFPSDVASECSDIVVEYGPEIIKLLDDAINPQAICKAITLCS</sequence>
<dbReference type="RefSeq" id="XP_019856738.1">
    <property type="nucleotide sequence ID" value="XM_020001179.1"/>
</dbReference>
<dbReference type="InterPro" id="IPR008138">
    <property type="entry name" value="SapB_2"/>
</dbReference>
<feature type="signal peptide" evidence="7">
    <location>
        <begin position="1"/>
        <end position="18"/>
    </location>
</feature>
<feature type="domain" description="Saposin B-type" evidence="8">
    <location>
        <begin position="181"/>
        <end position="261"/>
    </location>
</feature>
<feature type="domain" description="Saposin B-type" evidence="8">
    <location>
        <begin position="556"/>
        <end position="633"/>
    </location>
</feature>
<dbReference type="SUPFAM" id="SSF47862">
    <property type="entry name" value="Saposin"/>
    <property type="match status" value="12"/>
</dbReference>
<evidence type="ECO:0000256" key="5">
    <source>
        <dbReference type="ARBA" id="ARBA00023157"/>
    </source>
</evidence>
<evidence type="ECO:0000256" key="4">
    <source>
        <dbReference type="ARBA" id="ARBA00022737"/>
    </source>
</evidence>
<evidence type="ECO:0000313" key="10">
    <source>
        <dbReference type="EnsemblMetazoa" id="XP_019856738.1"/>
    </source>
</evidence>
<proteinExistence type="predicted"/>
<dbReference type="RefSeq" id="XP_019856739.1">
    <property type="nucleotide sequence ID" value="XM_020001180.1"/>
</dbReference>
<keyword evidence="3 7" id="KW-0732">Signal</keyword>
<dbReference type="Proteomes" id="UP000007879">
    <property type="component" value="Unassembled WGS sequence"/>
</dbReference>
<dbReference type="PANTHER" id="PTHR11480:SF3">
    <property type="entry name" value="BCDNA.GH08312"/>
    <property type="match status" value="1"/>
</dbReference>
<reference evidence="10" key="2">
    <citation type="submission" date="2024-06" db="UniProtKB">
        <authorList>
            <consortium name="EnsemblMetazoa"/>
        </authorList>
    </citation>
    <scope>IDENTIFICATION</scope>
</reference>
<dbReference type="PROSITE" id="PS51110">
    <property type="entry name" value="SAP_A"/>
    <property type="match status" value="1"/>
</dbReference>
<protein>
    <recommendedName>
        <fullName evidence="12">Saposin B-type domain-containing protein</fullName>
    </recommendedName>
</protein>
<dbReference type="EnsemblMetazoa" id="XM_020001179.1">
    <property type="protein sequence ID" value="XP_019856738.1"/>
    <property type="gene ID" value="LOC100637428"/>
</dbReference>
<organism evidence="10 11">
    <name type="scientific">Amphimedon queenslandica</name>
    <name type="common">Sponge</name>
    <dbReference type="NCBI Taxonomy" id="400682"/>
    <lineage>
        <taxon>Eukaryota</taxon>
        <taxon>Metazoa</taxon>
        <taxon>Porifera</taxon>
        <taxon>Demospongiae</taxon>
        <taxon>Heteroscleromorpha</taxon>
        <taxon>Haplosclerida</taxon>
        <taxon>Niphatidae</taxon>
        <taxon>Amphimedon</taxon>
    </lineage>
</organism>
<name>A0AAN0JJ81_AMPQE</name>
<dbReference type="PROSITE" id="PS50015">
    <property type="entry name" value="SAP_B"/>
    <property type="match status" value="12"/>
</dbReference>
<dbReference type="InterPro" id="IPR011001">
    <property type="entry name" value="Saposin-like"/>
</dbReference>
<dbReference type="FunFam" id="1.10.225.10:FF:000002">
    <property type="entry name" value="prosaposin isoform X2"/>
    <property type="match status" value="1"/>
</dbReference>
<evidence type="ECO:0000259" key="9">
    <source>
        <dbReference type="PROSITE" id="PS51110"/>
    </source>
</evidence>
<evidence type="ECO:0000256" key="3">
    <source>
        <dbReference type="ARBA" id="ARBA00022729"/>
    </source>
</evidence>
<dbReference type="EnsemblMetazoa" id="XM_020001180.1">
    <property type="protein sequence ID" value="XP_019856739.1"/>
    <property type="gene ID" value="LOC100637428"/>
</dbReference>
<keyword evidence="11" id="KW-1185">Reference proteome</keyword>
<accession>A0AAN0JJ81</accession>
<comment type="subcellular location">
    <subcellularLocation>
        <location evidence="1">Secreted</location>
    </subcellularLocation>
</comment>
<evidence type="ECO:0000256" key="1">
    <source>
        <dbReference type="ARBA" id="ARBA00004613"/>
    </source>
</evidence>
<evidence type="ECO:0000256" key="7">
    <source>
        <dbReference type="SAM" id="SignalP"/>
    </source>
</evidence>
<feature type="chain" id="PRO_5042793305" description="Saposin B-type domain-containing protein" evidence="7">
    <location>
        <begin position="19"/>
        <end position="1158"/>
    </location>
</feature>
<feature type="domain" description="Saposin B-type" evidence="8">
    <location>
        <begin position="918"/>
        <end position="990"/>
    </location>
</feature>